<evidence type="ECO:0000256" key="2">
    <source>
        <dbReference type="ARBA" id="ARBA00023125"/>
    </source>
</evidence>
<dbReference type="PANTHER" id="PTHR30349:SF41">
    <property type="entry name" value="INTEGRASE_RECOMBINASE PROTEIN MJ0367-RELATED"/>
    <property type="match status" value="1"/>
</dbReference>
<dbReference type="InterPro" id="IPR050090">
    <property type="entry name" value="Tyrosine_recombinase_XerCD"/>
</dbReference>
<dbReference type="InterPro" id="IPR010998">
    <property type="entry name" value="Integrase_recombinase_N"/>
</dbReference>
<dbReference type="Gene3D" id="1.10.443.10">
    <property type="entry name" value="Intergrase catalytic core"/>
    <property type="match status" value="1"/>
</dbReference>
<dbReference type="InterPro" id="IPR011010">
    <property type="entry name" value="DNA_brk_join_enz"/>
</dbReference>
<dbReference type="InterPro" id="IPR013762">
    <property type="entry name" value="Integrase-like_cat_sf"/>
</dbReference>
<evidence type="ECO:0000256" key="4">
    <source>
        <dbReference type="PROSITE-ProRule" id="PRU01248"/>
    </source>
</evidence>
<evidence type="ECO:0000256" key="3">
    <source>
        <dbReference type="ARBA" id="ARBA00023172"/>
    </source>
</evidence>
<dbReference type="InterPro" id="IPR044068">
    <property type="entry name" value="CB"/>
</dbReference>
<dbReference type="EMBL" id="JBHUDM010000003">
    <property type="protein sequence ID" value="MFD1642819.1"/>
    <property type="molecule type" value="Genomic_DNA"/>
</dbReference>
<feature type="domain" description="Tyr recombinase" evidence="6">
    <location>
        <begin position="121"/>
        <end position="343"/>
    </location>
</feature>
<dbReference type="Gene3D" id="1.10.150.130">
    <property type="match status" value="1"/>
</dbReference>
<keyword evidence="9" id="KW-1185">Reference proteome</keyword>
<dbReference type="Pfam" id="PF02899">
    <property type="entry name" value="Phage_int_SAM_1"/>
    <property type="match status" value="1"/>
</dbReference>
<dbReference type="SUPFAM" id="SSF56349">
    <property type="entry name" value="DNA breaking-rejoining enzymes"/>
    <property type="match status" value="1"/>
</dbReference>
<feature type="region of interest" description="Disordered" evidence="5">
    <location>
        <begin position="324"/>
        <end position="349"/>
    </location>
</feature>
<organism evidence="8 9">
    <name type="scientific">Halohasta litorea</name>
    <dbReference type="NCBI Taxonomy" id="869891"/>
    <lineage>
        <taxon>Archaea</taxon>
        <taxon>Methanobacteriati</taxon>
        <taxon>Methanobacteriota</taxon>
        <taxon>Stenosarchaea group</taxon>
        <taxon>Halobacteria</taxon>
        <taxon>Halobacteriales</taxon>
        <taxon>Haloferacaceae</taxon>
        <taxon>Halohasta</taxon>
    </lineage>
</organism>
<dbReference type="GO" id="GO:0003677">
    <property type="term" value="F:DNA binding"/>
    <property type="evidence" value="ECO:0007669"/>
    <property type="project" value="UniProtKB-UniRule"/>
</dbReference>
<evidence type="ECO:0000313" key="8">
    <source>
        <dbReference type="EMBL" id="MFD1642819.1"/>
    </source>
</evidence>
<reference evidence="8 9" key="1">
    <citation type="journal article" date="2019" name="Int. J. Syst. Evol. Microbiol.">
        <title>The Global Catalogue of Microorganisms (GCM) 10K type strain sequencing project: providing services to taxonomists for standard genome sequencing and annotation.</title>
        <authorList>
            <consortium name="The Broad Institute Genomics Platform"/>
            <consortium name="The Broad Institute Genome Sequencing Center for Infectious Disease"/>
            <person name="Wu L."/>
            <person name="Ma J."/>
        </authorList>
    </citation>
    <scope>NUCLEOTIDE SEQUENCE [LARGE SCALE GENOMIC DNA]</scope>
    <source>
        <strain evidence="8 9">CGMCC 1.10593</strain>
    </source>
</reference>
<dbReference type="AlphaFoldDB" id="A0ABD6D948"/>
<keyword evidence="3" id="KW-0233">DNA recombination</keyword>
<dbReference type="Proteomes" id="UP001597052">
    <property type="component" value="Unassembled WGS sequence"/>
</dbReference>
<dbReference type="PANTHER" id="PTHR30349">
    <property type="entry name" value="PHAGE INTEGRASE-RELATED"/>
    <property type="match status" value="1"/>
</dbReference>
<dbReference type="Pfam" id="PF00589">
    <property type="entry name" value="Phage_integrase"/>
    <property type="match status" value="1"/>
</dbReference>
<evidence type="ECO:0000256" key="1">
    <source>
        <dbReference type="ARBA" id="ARBA00022908"/>
    </source>
</evidence>
<feature type="compositionally biased region" description="Basic and acidic residues" evidence="5">
    <location>
        <begin position="324"/>
        <end position="340"/>
    </location>
</feature>
<name>A0ABD6D948_9EURY</name>
<evidence type="ECO:0000313" key="9">
    <source>
        <dbReference type="Proteomes" id="UP001597052"/>
    </source>
</evidence>
<sequence>MTGLDPISPIEAVQMYHEAMRDEHAASTRKSEKHRLRAFIQYCDEHEIENLNELSGRDLYRYRTWRREGHGDGREAIKLVTLKSQLATLRRFLRFAANIDAVDPELYEQLTLPLMKNGEDVSESTLKPERAVQILDYLEKAHPASRDHIIVMLLWRTGARTGAVRGLDLRDLDLDGSHPRVSGPAIQFVHRPKTGTPLKNQDKGTRWNRISEKAARYISDYIEYHRDDVTDEHGREPLITTKHGRPAGNTLRKTLYRVTRPCWYGEDCPHDREISECEATQFDHASKCPSSRSPHDLRSGRVTYYRREDVPRRVVKDRLNASEDILDRHYDRRSDREQAEQRSNLLPDL</sequence>
<keyword evidence="2 4" id="KW-0238">DNA-binding</keyword>
<feature type="domain" description="Core-binding (CB)" evidence="7">
    <location>
        <begin position="7"/>
        <end position="97"/>
    </location>
</feature>
<dbReference type="RefSeq" id="WP_256396218.1">
    <property type="nucleotide sequence ID" value="NZ_JANHDJ010000003.1"/>
</dbReference>
<dbReference type="GO" id="GO:0006310">
    <property type="term" value="P:DNA recombination"/>
    <property type="evidence" value="ECO:0007669"/>
    <property type="project" value="UniProtKB-KW"/>
</dbReference>
<dbReference type="PROSITE" id="PS51898">
    <property type="entry name" value="TYR_RECOMBINASE"/>
    <property type="match status" value="1"/>
</dbReference>
<evidence type="ECO:0000256" key="5">
    <source>
        <dbReference type="SAM" id="MobiDB-lite"/>
    </source>
</evidence>
<evidence type="ECO:0000259" key="7">
    <source>
        <dbReference type="PROSITE" id="PS51900"/>
    </source>
</evidence>
<comment type="caution">
    <text evidence="8">The sequence shown here is derived from an EMBL/GenBank/DDBJ whole genome shotgun (WGS) entry which is preliminary data.</text>
</comment>
<dbReference type="InterPro" id="IPR004107">
    <property type="entry name" value="Integrase_SAM-like_N"/>
</dbReference>
<proteinExistence type="predicted"/>
<dbReference type="InterPro" id="IPR002104">
    <property type="entry name" value="Integrase_catalytic"/>
</dbReference>
<protein>
    <submittedName>
        <fullName evidence="8">Tyrosine-type recombinase/integrase</fullName>
    </submittedName>
</protein>
<accession>A0ABD6D948</accession>
<dbReference type="PROSITE" id="PS51900">
    <property type="entry name" value="CB"/>
    <property type="match status" value="1"/>
</dbReference>
<gene>
    <name evidence="8" type="ORF">ACFSBW_13135</name>
</gene>
<evidence type="ECO:0000259" key="6">
    <source>
        <dbReference type="PROSITE" id="PS51898"/>
    </source>
</evidence>
<dbReference type="GO" id="GO:0015074">
    <property type="term" value="P:DNA integration"/>
    <property type="evidence" value="ECO:0007669"/>
    <property type="project" value="UniProtKB-KW"/>
</dbReference>
<keyword evidence="1" id="KW-0229">DNA integration</keyword>